<evidence type="ECO:0000313" key="1">
    <source>
        <dbReference type="EMBL" id="GBF81368.1"/>
    </source>
</evidence>
<dbReference type="RefSeq" id="WP_124975215.1">
    <property type="nucleotide sequence ID" value="NZ_BDQK01000013.1"/>
</dbReference>
<reference evidence="2" key="1">
    <citation type="submission" date="2017-05" db="EMBL/GenBank/DDBJ databases">
        <title>Physiological properties and genetic analysis related to exopolysaccharide production of fresh-water unicellular cyanobacterium Aphanothece sacrum, Suizenji Nori, that has been cultured as a food source in Japan.</title>
        <authorList>
            <person name="Kanesaki Y."/>
            <person name="Yoshikawa S."/>
            <person name="Ohki K."/>
        </authorList>
    </citation>
    <scope>NUCLEOTIDE SEQUENCE [LARGE SCALE GENOMIC DNA]</scope>
    <source>
        <strain evidence="2">FPU1</strain>
    </source>
</reference>
<comment type="caution">
    <text evidence="1">The sequence shown here is derived from an EMBL/GenBank/DDBJ whole genome shotgun (WGS) entry which is preliminary data.</text>
</comment>
<dbReference type="OrthoDB" id="9779418at2"/>
<evidence type="ECO:0000313" key="2">
    <source>
        <dbReference type="Proteomes" id="UP000287247"/>
    </source>
</evidence>
<dbReference type="AlphaFoldDB" id="A0A401IJ99"/>
<accession>A0A401IJ99</accession>
<organism evidence="1 2">
    <name type="scientific">Aphanothece sacrum FPU1</name>
    <dbReference type="NCBI Taxonomy" id="1920663"/>
    <lineage>
        <taxon>Bacteria</taxon>
        <taxon>Bacillati</taxon>
        <taxon>Cyanobacteriota</taxon>
        <taxon>Cyanophyceae</taxon>
        <taxon>Oscillatoriophycideae</taxon>
        <taxon>Chroococcales</taxon>
        <taxon>Aphanothecaceae</taxon>
        <taxon>Aphanothece</taxon>
    </lineage>
</organism>
<name>A0A401IJ99_APHSA</name>
<dbReference type="EMBL" id="BDQK01000013">
    <property type="protein sequence ID" value="GBF81368.1"/>
    <property type="molecule type" value="Genomic_DNA"/>
</dbReference>
<dbReference type="SUPFAM" id="SSF53649">
    <property type="entry name" value="Alkaline phosphatase-like"/>
    <property type="match status" value="1"/>
</dbReference>
<dbReference type="InterPro" id="IPR017850">
    <property type="entry name" value="Alkaline_phosphatase_core_sf"/>
</dbReference>
<proteinExistence type="predicted"/>
<protein>
    <submittedName>
        <fullName evidence="1">Phosphodiesterase</fullName>
    </submittedName>
</protein>
<dbReference type="Proteomes" id="UP000287247">
    <property type="component" value="Unassembled WGS sequence"/>
</dbReference>
<gene>
    <name evidence="1" type="ORF">AsFPU1_2781</name>
</gene>
<dbReference type="Gene3D" id="3.40.720.10">
    <property type="entry name" value="Alkaline Phosphatase, subunit A"/>
    <property type="match status" value="1"/>
</dbReference>
<sequence>MIQDLSDIVNANTGEPVILQIFRSKDLYQGEQPNGHRDLLVEWNRNAPITAVYSPKIGKVEKIYWDSRTGDHKAGGLFLALGESIKPMQVEQPTSILDFAPTLASLLEVELPNADGKAIADICR</sequence>
<keyword evidence="2" id="KW-1185">Reference proteome</keyword>